<dbReference type="EMBL" id="CADCTS010000399">
    <property type="protein sequence ID" value="CAA9323794.1"/>
    <property type="molecule type" value="Genomic_DNA"/>
</dbReference>
<evidence type="ECO:0000256" key="2">
    <source>
        <dbReference type="ARBA" id="ARBA00022692"/>
    </source>
</evidence>
<feature type="transmembrane region" description="Helical" evidence="6">
    <location>
        <begin position="62"/>
        <end position="83"/>
    </location>
</feature>
<evidence type="ECO:0008006" key="8">
    <source>
        <dbReference type="Google" id="ProtNLM"/>
    </source>
</evidence>
<dbReference type="AlphaFoldDB" id="A0A6J4LAP3"/>
<feature type="transmembrane region" description="Helical" evidence="6">
    <location>
        <begin position="103"/>
        <end position="126"/>
    </location>
</feature>
<accession>A0A6J4LAP3</accession>
<keyword evidence="3 6" id="KW-1133">Transmembrane helix</keyword>
<evidence type="ECO:0000256" key="3">
    <source>
        <dbReference type="ARBA" id="ARBA00022989"/>
    </source>
</evidence>
<dbReference type="InterPro" id="IPR036640">
    <property type="entry name" value="ABC1_TM_sf"/>
</dbReference>
<evidence type="ECO:0000256" key="4">
    <source>
        <dbReference type="ARBA" id="ARBA00023136"/>
    </source>
</evidence>
<dbReference type="GO" id="GO:0005524">
    <property type="term" value="F:ATP binding"/>
    <property type="evidence" value="ECO:0007669"/>
    <property type="project" value="InterPro"/>
</dbReference>
<feature type="compositionally biased region" description="Basic and acidic residues" evidence="5">
    <location>
        <begin position="24"/>
        <end position="46"/>
    </location>
</feature>
<evidence type="ECO:0000256" key="6">
    <source>
        <dbReference type="SAM" id="Phobius"/>
    </source>
</evidence>
<name>A0A6J4LAP3_9ACTN</name>
<feature type="region of interest" description="Disordered" evidence="5">
    <location>
        <begin position="1"/>
        <end position="46"/>
    </location>
</feature>
<gene>
    <name evidence="7" type="ORF">AVDCRST_MAG48-2797</name>
</gene>
<evidence type="ECO:0000256" key="1">
    <source>
        <dbReference type="ARBA" id="ARBA00004651"/>
    </source>
</evidence>
<dbReference type="SUPFAM" id="SSF90123">
    <property type="entry name" value="ABC transporter transmembrane region"/>
    <property type="match status" value="1"/>
</dbReference>
<organism evidence="7">
    <name type="scientific">uncultured Friedmanniella sp</name>
    <dbReference type="NCBI Taxonomy" id="335381"/>
    <lineage>
        <taxon>Bacteria</taxon>
        <taxon>Bacillati</taxon>
        <taxon>Actinomycetota</taxon>
        <taxon>Actinomycetes</taxon>
        <taxon>Propionibacteriales</taxon>
        <taxon>Nocardioidaceae</taxon>
        <taxon>Friedmanniella</taxon>
        <taxon>environmental samples</taxon>
    </lineage>
</organism>
<dbReference type="GO" id="GO:0005886">
    <property type="term" value="C:plasma membrane"/>
    <property type="evidence" value="ECO:0007669"/>
    <property type="project" value="UniProtKB-SubCell"/>
</dbReference>
<dbReference type="Gene3D" id="1.20.1560.10">
    <property type="entry name" value="ABC transporter type 1, transmembrane domain"/>
    <property type="match status" value="1"/>
</dbReference>
<evidence type="ECO:0000313" key="7">
    <source>
        <dbReference type="EMBL" id="CAA9323794.1"/>
    </source>
</evidence>
<sequence>MQDFPPVVPDFEDTAATPTSRATADVRADAPRTPRSRGDFSRPDTRSPSRFLLWLLRQQRSAIVLLTGVTVLQWLPGAVGPYVVGRIIDDGITARDLDVVVRLGLVLLGLVLVGAASGVLSHTLIVR</sequence>
<protein>
    <recommendedName>
        <fullName evidence="8">ABC transporter ATP-binding protein</fullName>
    </recommendedName>
</protein>
<proteinExistence type="predicted"/>
<keyword evidence="4 6" id="KW-0472">Membrane</keyword>
<keyword evidence="2 6" id="KW-0812">Transmembrane</keyword>
<feature type="non-terminal residue" evidence="7">
    <location>
        <position position="127"/>
    </location>
</feature>
<comment type="subcellular location">
    <subcellularLocation>
        <location evidence="1">Cell membrane</location>
        <topology evidence="1">Multi-pass membrane protein</topology>
    </subcellularLocation>
</comment>
<evidence type="ECO:0000256" key="5">
    <source>
        <dbReference type="SAM" id="MobiDB-lite"/>
    </source>
</evidence>
<reference evidence="7" key="1">
    <citation type="submission" date="2020-02" db="EMBL/GenBank/DDBJ databases">
        <authorList>
            <person name="Meier V. D."/>
        </authorList>
    </citation>
    <scope>NUCLEOTIDE SEQUENCE</scope>
    <source>
        <strain evidence="7">AVDCRST_MAG48</strain>
    </source>
</reference>